<feature type="domain" description="Glycosyl hydrolase family 13 catalytic" evidence="3">
    <location>
        <begin position="12"/>
        <end position="350"/>
    </location>
</feature>
<sequence length="431" mass="47398">MRDWVEHAIWWHVYPLGFVGADTTGADRTPVRRLDHLERWLDHVVDLGANGLALGPVFESSTHGYDTIDYFRVDPRLGDDADLDRLVEAAHARGIRVLLDGVFNHVGREFGPFRTAQDDLSSPDASLFRRDASGALATFEGHDALVALDHSTDAVADLVVSVMTHWLARGVDGWRLDAAYAVPPEFWASVLPRVREQFPDAYVLGEVLHGDYADFVTRSTVDSVTQYELWKATWSALESANFFELDWTLQRHTDLLATFVPYTFVGNHDVTRLASQISDARHRAHALVVLLTVGGTPSVYYGDERGLTGVKEDRAGGDDAVRPAYPATPADLDPAGQDTFALHQELVGLRRRHPWLHTATTRTLTLTNTVYAYESVGSVPDQRLVVLLNVSDDDATVDATASTVLAGTAHDADGGQGGRWSVPGHEWAVLS</sequence>
<dbReference type="Pfam" id="PF00128">
    <property type="entry name" value="Alpha-amylase"/>
    <property type="match status" value="2"/>
</dbReference>
<dbReference type="PANTHER" id="PTHR10357:SF210">
    <property type="entry name" value="MALTODEXTRIN GLUCOSIDASE"/>
    <property type="match status" value="1"/>
</dbReference>
<evidence type="ECO:0000256" key="1">
    <source>
        <dbReference type="ARBA" id="ARBA00022801"/>
    </source>
</evidence>
<proteinExistence type="predicted"/>
<protein>
    <submittedName>
        <fullName evidence="4">Alpha-amylase family protein</fullName>
    </submittedName>
</protein>
<dbReference type="GO" id="GO:0016798">
    <property type="term" value="F:hydrolase activity, acting on glycosyl bonds"/>
    <property type="evidence" value="ECO:0007669"/>
    <property type="project" value="UniProtKB-KW"/>
</dbReference>
<dbReference type="AlphaFoldDB" id="A0A934MAE6"/>
<dbReference type="InterPro" id="IPR006047">
    <property type="entry name" value="GH13_cat_dom"/>
</dbReference>
<dbReference type="EMBL" id="JAEINH010000009">
    <property type="protein sequence ID" value="MBI9115678.1"/>
    <property type="molecule type" value="Genomic_DNA"/>
</dbReference>
<dbReference type="RefSeq" id="WP_198734239.1">
    <property type="nucleotide sequence ID" value="NZ_JAEINH010000009.1"/>
</dbReference>
<evidence type="ECO:0000313" key="5">
    <source>
        <dbReference type="Proteomes" id="UP000602087"/>
    </source>
</evidence>
<dbReference type="GO" id="GO:0005975">
    <property type="term" value="P:carbohydrate metabolic process"/>
    <property type="evidence" value="ECO:0007669"/>
    <property type="project" value="InterPro"/>
</dbReference>
<gene>
    <name evidence="4" type="ORF">JAV76_11700</name>
</gene>
<keyword evidence="2" id="KW-0326">Glycosidase</keyword>
<dbReference type="Gene3D" id="3.20.20.80">
    <property type="entry name" value="Glycosidases"/>
    <property type="match status" value="1"/>
</dbReference>
<evidence type="ECO:0000313" key="4">
    <source>
        <dbReference type="EMBL" id="MBI9115678.1"/>
    </source>
</evidence>
<dbReference type="SMART" id="SM00642">
    <property type="entry name" value="Aamy"/>
    <property type="match status" value="1"/>
</dbReference>
<keyword evidence="5" id="KW-1185">Reference proteome</keyword>
<organism evidence="4 5">
    <name type="scientific">Sanguibacter suaedae</name>
    <dbReference type="NCBI Taxonomy" id="2795737"/>
    <lineage>
        <taxon>Bacteria</taxon>
        <taxon>Bacillati</taxon>
        <taxon>Actinomycetota</taxon>
        <taxon>Actinomycetes</taxon>
        <taxon>Micrococcales</taxon>
        <taxon>Sanguibacteraceae</taxon>
        <taxon>Sanguibacter</taxon>
    </lineage>
</organism>
<keyword evidence="1" id="KW-0378">Hydrolase</keyword>
<name>A0A934MAE6_9MICO</name>
<reference evidence="4" key="1">
    <citation type="submission" date="2020-12" db="EMBL/GenBank/DDBJ databases">
        <title>Sanguibacter suaedae sp. nov., isolated from Suaeda aralocaspica.</title>
        <authorList>
            <person name="Ma Q."/>
        </authorList>
    </citation>
    <scope>NUCLEOTIDE SEQUENCE</scope>
    <source>
        <strain evidence="4">YZGR15</strain>
    </source>
</reference>
<evidence type="ECO:0000259" key="3">
    <source>
        <dbReference type="SMART" id="SM00642"/>
    </source>
</evidence>
<dbReference type="InterPro" id="IPR017853">
    <property type="entry name" value="GH"/>
</dbReference>
<accession>A0A934MAE6</accession>
<dbReference type="SUPFAM" id="SSF51445">
    <property type="entry name" value="(Trans)glycosidases"/>
    <property type="match status" value="1"/>
</dbReference>
<dbReference type="Proteomes" id="UP000602087">
    <property type="component" value="Unassembled WGS sequence"/>
</dbReference>
<evidence type="ECO:0000256" key="2">
    <source>
        <dbReference type="ARBA" id="ARBA00023295"/>
    </source>
</evidence>
<dbReference type="PANTHER" id="PTHR10357">
    <property type="entry name" value="ALPHA-AMYLASE FAMILY MEMBER"/>
    <property type="match status" value="1"/>
</dbReference>
<comment type="caution">
    <text evidence="4">The sequence shown here is derived from an EMBL/GenBank/DDBJ whole genome shotgun (WGS) entry which is preliminary data.</text>
</comment>
<dbReference type="CDD" id="cd11354">
    <property type="entry name" value="AmyAc_bac_CMD_like"/>
    <property type="match status" value="1"/>
</dbReference>